<keyword evidence="1" id="KW-1133">Transmembrane helix</keyword>
<keyword evidence="1" id="KW-0472">Membrane</keyword>
<dbReference type="AlphaFoldDB" id="A0A4R1FVS0"/>
<organism evidence="2 3">
    <name type="scientific">Nocardia alba</name>
    <dbReference type="NCBI Taxonomy" id="225051"/>
    <lineage>
        <taxon>Bacteria</taxon>
        <taxon>Bacillati</taxon>
        <taxon>Actinomycetota</taxon>
        <taxon>Actinomycetes</taxon>
        <taxon>Mycobacteriales</taxon>
        <taxon>Nocardiaceae</taxon>
        <taxon>Nocardia</taxon>
    </lineage>
</organism>
<dbReference type="EMBL" id="SMFR01000001">
    <property type="protein sequence ID" value="TCJ99496.1"/>
    <property type="molecule type" value="Genomic_DNA"/>
</dbReference>
<feature type="transmembrane region" description="Helical" evidence="1">
    <location>
        <begin position="7"/>
        <end position="24"/>
    </location>
</feature>
<dbReference type="STRING" id="1210063.GCA_001612665_02493"/>
<comment type="caution">
    <text evidence="2">The sequence shown here is derived from an EMBL/GenBank/DDBJ whole genome shotgun (WGS) entry which is preliminary data.</text>
</comment>
<evidence type="ECO:0000313" key="2">
    <source>
        <dbReference type="EMBL" id="TCJ99496.1"/>
    </source>
</evidence>
<sequence>MRPRKSTAILMAAWLATFVVYVFVRPTDTTAEGPTTFLNAVPTWVNVDPQP</sequence>
<proteinExistence type="predicted"/>
<protein>
    <submittedName>
        <fullName evidence="2">Uncharacterized protein</fullName>
    </submittedName>
</protein>
<keyword evidence="1" id="KW-0812">Transmembrane</keyword>
<keyword evidence="3" id="KW-1185">Reference proteome</keyword>
<evidence type="ECO:0000313" key="3">
    <source>
        <dbReference type="Proteomes" id="UP000294856"/>
    </source>
</evidence>
<reference evidence="2 3" key="1">
    <citation type="submission" date="2019-03" db="EMBL/GenBank/DDBJ databases">
        <title>Genomic Encyclopedia of Type Strains, Phase IV (KMG-IV): sequencing the most valuable type-strain genomes for metagenomic binning, comparative biology and taxonomic classification.</title>
        <authorList>
            <person name="Goeker M."/>
        </authorList>
    </citation>
    <scope>NUCLEOTIDE SEQUENCE [LARGE SCALE GENOMIC DNA]</scope>
    <source>
        <strain evidence="2 3">DSM 44684</strain>
    </source>
</reference>
<name>A0A4R1FVS0_9NOCA</name>
<accession>A0A4R1FVS0</accession>
<dbReference type="RefSeq" id="WP_157106389.1">
    <property type="nucleotide sequence ID" value="NZ_SMFR01000001.1"/>
</dbReference>
<dbReference type="Proteomes" id="UP000294856">
    <property type="component" value="Unassembled WGS sequence"/>
</dbReference>
<evidence type="ECO:0000256" key="1">
    <source>
        <dbReference type="SAM" id="Phobius"/>
    </source>
</evidence>
<gene>
    <name evidence="2" type="ORF">DFR71_0476</name>
</gene>